<evidence type="ECO:0000256" key="10">
    <source>
        <dbReference type="ARBA" id="ARBA00022967"/>
    </source>
</evidence>
<dbReference type="Pfam" id="PF00116">
    <property type="entry name" value="COX2"/>
    <property type="match status" value="1"/>
</dbReference>
<dbReference type="GO" id="GO:0042773">
    <property type="term" value="P:ATP synthesis coupled electron transport"/>
    <property type="evidence" value="ECO:0007669"/>
    <property type="project" value="TreeGrafter"/>
</dbReference>
<dbReference type="AlphaFoldDB" id="A0A3B8HD20"/>
<comment type="catalytic activity">
    <reaction evidence="15">
        <text>4 Fe(II)-[cytochrome c] + O2 + 8 H(+)(in) = 4 Fe(III)-[cytochrome c] + 2 H2O + 4 H(+)(out)</text>
        <dbReference type="Rhea" id="RHEA:11436"/>
        <dbReference type="Rhea" id="RHEA-COMP:10350"/>
        <dbReference type="Rhea" id="RHEA-COMP:14399"/>
        <dbReference type="ChEBI" id="CHEBI:15377"/>
        <dbReference type="ChEBI" id="CHEBI:15378"/>
        <dbReference type="ChEBI" id="CHEBI:15379"/>
        <dbReference type="ChEBI" id="CHEBI:29033"/>
        <dbReference type="ChEBI" id="CHEBI:29034"/>
        <dbReference type="EC" id="7.1.1.9"/>
    </reaction>
    <physiologicalReaction direction="left-to-right" evidence="15">
        <dbReference type="Rhea" id="RHEA:11437"/>
    </physiologicalReaction>
</comment>
<dbReference type="EMBL" id="BK010480">
    <property type="protein sequence ID" value="DAB41891.1"/>
    <property type="molecule type" value="Genomic_DNA"/>
</dbReference>
<evidence type="ECO:0000256" key="1">
    <source>
        <dbReference type="ARBA" id="ARBA00004448"/>
    </source>
</evidence>
<dbReference type="InterPro" id="IPR036257">
    <property type="entry name" value="Cyt_c_oxidase_su2_TM_sf"/>
</dbReference>
<gene>
    <name evidence="20" type="primary">COX2</name>
</gene>
<dbReference type="SUPFAM" id="SSF49503">
    <property type="entry name" value="Cupredoxins"/>
    <property type="match status" value="1"/>
</dbReference>
<evidence type="ECO:0000256" key="17">
    <source>
        <dbReference type="SAM" id="Phobius"/>
    </source>
</evidence>
<sequence length="235" mass="26274">MVCVYSKIFLCFWGQLGFQDSFSNLGFELVFFHDHAMFVLVLVSSFVGYMMVCLLKSNLSSRFLVEAQALEGAWTVIPGFLLLFLAIPSVRLLYLLDEVGGPVVSMKAIGHQWYWSYEYSDSSELVSFDSYMMNVSDVENGGYRLLEVDNRCVVPYGVDNRILVSSADVIHAWALPSIGVKVDAIPGRINQLGVHLMSSGVMFGQCSEICGVNHSFMPIGLESVSPEVFYCWLMH</sequence>
<dbReference type="InterPro" id="IPR002429">
    <property type="entry name" value="CcO_II-like_C"/>
</dbReference>
<dbReference type="InterPro" id="IPR045187">
    <property type="entry name" value="CcO_II"/>
</dbReference>
<evidence type="ECO:0000256" key="9">
    <source>
        <dbReference type="ARBA" id="ARBA00022842"/>
    </source>
</evidence>
<feature type="domain" description="Cytochrome oxidase subunit II copper A binding" evidence="18">
    <location>
        <begin position="101"/>
        <end position="235"/>
    </location>
</feature>
<dbReference type="Gene3D" id="1.10.287.90">
    <property type="match status" value="1"/>
</dbReference>
<evidence type="ECO:0000259" key="19">
    <source>
        <dbReference type="PROSITE" id="PS50999"/>
    </source>
</evidence>
<keyword evidence="10" id="KW-1278">Translocase</keyword>
<keyword evidence="6 16" id="KW-0812">Transmembrane</keyword>
<geneLocation type="mitochondrion" evidence="20"/>
<dbReference type="InterPro" id="IPR034210">
    <property type="entry name" value="CcO_II_C"/>
</dbReference>
<accession>A0A3B8HD20</accession>
<evidence type="ECO:0000256" key="13">
    <source>
        <dbReference type="ARBA" id="ARBA00023008"/>
    </source>
</evidence>
<evidence type="ECO:0000256" key="2">
    <source>
        <dbReference type="ARBA" id="ARBA00007866"/>
    </source>
</evidence>
<dbReference type="GO" id="GO:0005743">
    <property type="term" value="C:mitochondrial inner membrane"/>
    <property type="evidence" value="ECO:0007669"/>
    <property type="project" value="UniProtKB-SubCell"/>
</dbReference>
<comment type="function">
    <text evidence="16">Component of the cytochrome c oxidase, the last enzyme in the mitochondrial electron transport chain which drives oxidative phosphorylation. The respiratory chain contains 3 multisubunit complexes succinate dehydrogenase (complex II, CII), ubiquinol-cytochrome c oxidoreductase (cytochrome b-c1 complex, complex III, CIII) and cytochrome c oxidase (complex IV, CIV), that cooperate to transfer electrons derived from NADH and succinate to molecular oxygen, creating an electrochemical gradient over the inner membrane that drives transmembrane transport and the ATP synthase. Cytochrome c oxidase is the component of the respiratory chain that catalyzes the reduction of oxygen to water. Electrons originating from reduced cytochrome c in the intermembrane space (IMS) are transferred via the dinuclear copper A center (CU(A)) of subunit 2 and heme A of subunit 1 to the active site in subunit 1, a binuclear center (BNC) formed by heme A3 and copper B (CU(B)). The BNC reduces molecular oxygen to 2 water molecules using 4 electrons from cytochrome c in the IMS and 4 protons from the mitochondrial matrix.</text>
</comment>
<keyword evidence="9" id="KW-0460">Magnesium</keyword>
<comment type="similarity">
    <text evidence="2 16">Belongs to the cytochrome c oxidase subunit 2 family.</text>
</comment>
<reference evidence="20" key="2">
    <citation type="submission" date="2018-04" db="EMBL/GenBank/DDBJ databases">
        <authorList>
            <person name="Huang X.-C."/>
        </authorList>
    </citation>
    <scope>NUCLEOTIDE SEQUENCE</scope>
</reference>
<evidence type="ECO:0000256" key="6">
    <source>
        <dbReference type="ARBA" id="ARBA00022692"/>
    </source>
</evidence>
<keyword evidence="11 16" id="KW-0249">Electron transport</keyword>
<dbReference type="FunFam" id="2.60.40.420:FF:000001">
    <property type="entry name" value="Cytochrome c oxidase subunit 2"/>
    <property type="match status" value="1"/>
</dbReference>
<evidence type="ECO:0000256" key="12">
    <source>
        <dbReference type="ARBA" id="ARBA00022989"/>
    </source>
</evidence>
<evidence type="ECO:0000256" key="14">
    <source>
        <dbReference type="ARBA" id="ARBA00023136"/>
    </source>
</evidence>
<dbReference type="PROSITE" id="PS50999">
    <property type="entry name" value="COX2_TM"/>
    <property type="match status" value="1"/>
</dbReference>
<dbReference type="PANTHER" id="PTHR22888">
    <property type="entry name" value="CYTOCHROME C OXIDASE, SUBUNIT II"/>
    <property type="match status" value="1"/>
</dbReference>
<evidence type="ECO:0000256" key="5">
    <source>
        <dbReference type="ARBA" id="ARBA00022660"/>
    </source>
</evidence>
<comment type="subcellular location">
    <subcellularLocation>
        <location evidence="1 16">Mitochondrion inner membrane</location>
        <topology evidence="1 16">Multi-pass membrane protein</topology>
    </subcellularLocation>
</comment>
<dbReference type="Gene3D" id="2.60.40.420">
    <property type="entry name" value="Cupredoxins - blue copper proteins"/>
    <property type="match status" value="1"/>
</dbReference>
<dbReference type="GO" id="GO:0004129">
    <property type="term" value="F:cytochrome-c oxidase activity"/>
    <property type="evidence" value="ECO:0007669"/>
    <property type="project" value="UniProtKB-EC"/>
</dbReference>
<dbReference type="Pfam" id="PF02790">
    <property type="entry name" value="COX2_TM"/>
    <property type="match status" value="1"/>
</dbReference>
<dbReference type="PROSITE" id="PS50857">
    <property type="entry name" value="COX2_CUA"/>
    <property type="match status" value="1"/>
</dbReference>
<keyword evidence="4 16" id="KW-0813">Transport</keyword>
<reference evidence="20" key="1">
    <citation type="journal article" date="2018" name="Mol. Phylogenet. Evol.">
        <title>Towards a global phylogeny of freshwater mussels (Bivalvia: Unionida): Species delimitation of Chinese taxa, mitochondrial phylogenomics, and diversification patterns.</title>
        <authorList>
            <person name="Huang X.C."/>
            <person name="Su J.H."/>
            <person name="Ouyang J.X."/>
            <person name="Ouyang S."/>
            <person name="Zhou C.H."/>
            <person name="Wu X.P."/>
        </authorList>
    </citation>
    <scope>NUCLEOTIDE SEQUENCE</scope>
</reference>
<dbReference type="CDD" id="cd13912">
    <property type="entry name" value="CcO_II_C"/>
    <property type="match status" value="1"/>
</dbReference>
<dbReference type="PRINTS" id="PR01166">
    <property type="entry name" value="CYCOXIDASEII"/>
</dbReference>
<evidence type="ECO:0000313" key="20">
    <source>
        <dbReference type="EMBL" id="DAB41891.1"/>
    </source>
</evidence>
<evidence type="ECO:0000259" key="18">
    <source>
        <dbReference type="PROSITE" id="PS50857"/>
    </source>
</evidence>
<dbReference type="InterPro" id="IPR008972">
    <property type="entry name" value="Cupredoxin"/>
</dbReference>
<evidence type="ECO:0000256" key="15">
    <source>
        <dbReference type="ARBA" id="ARBA00049512"/>
    </source>
</evidence>
<dbReference type="SUPFAM" id="SSF81464">
    <property type="entry name" value="Cytochrome c oxidase subunit II-like, transmembrane region"/>
    <property type="match status" value="1"/>
</dbReference>
<dbReference type="PROSITE" id="PS00078">
    <property type="entry name" value="COX2"/>
    <property type="match status" value="1"/>
</dbReference>
<evidence type="ECO:0000256" key="7">
    <source>
        <dbReference type="ARBA" id="ARBA00022723"/>
    </source>
</evidence>
<keyword evidence="13 16" id="KW-0186">Copper</keyword>
<dbReference type="PANTHER" id="PTHR22888:SF9">
    <property type="entry name" value="CYTOCHROME C OXIDASE SUBUNIT 2"/>
    <property type="match status" value="1"/>
</dbReference>
<comment type="cofactor">
    <cofactor evidence="16">
        <name>Cu cation</name>
        <dbReference type="ChEBI" id="CHEBI:23378"/>
    </cofactor>
    <text evidence="16">Binds a copper A center.</text>
</comment>
<name>A0A3B8HD20_9BIVA</name>
<keyword evidence="16 20" id="KW-0496">Mitochondrion</keyword>
<feature type="transmembrane region" description="Helical" evidence="17">
    <location>
        <begin position="76"/>
        <end position="96"/>
    </location>
</feature>
<keyword evidence="7 16" id="KW-0479">Metal-binding</keyword>
<keyword evidence="14 16" id="KW-0472">Membrane</keyword>
<keyword evidence="8 16" id="KW-0999">Mitochondrion inner membrane</keyword>
<dbReference type="InterPro" id="IPR001505">
    <property type="entry name" value="Copper_CuA"/>
</dbReference>
<organism evidence="20">
    <name type="scientific">Uniomerus tetralasmus</name>
    <dbReference type="NCBI Taxonomy" id="55831"/>
    <lineage>
        <taxon>Eukaryota</taxon>
        <taxon>Metazoa</taxon>
        <taxon>Spiralia</taxon>
        <taxon>Lophotrochozoa</taxon>
        <taxon>Mollusca</taxon>
        <taxon>Bivalvia</taxon>
        <taxon>Autobranchia</taxon>
        <taxon>Heteroconchia</taxon>
        <taxon>Palaeoheterodonta</taxon>
        <taxon>Unionida</taxon>
        <taxon>Unionoidea</taxon>
        <taxon>Unionidae</taxon>
        <taxon>Ambleminae</taxon>
        <taxon>Quadrulini</taxon>
        <taxon>Uniomerus</taxon>
    </lineage>
</organism>
<feature type="domain" description="Cytochrome oxidase subunit II transmembrane region profile" evidence="19">
    <location>
        <begin position="10"/>
        <end position="100"/>
    </location>
</feature>
<dbReference type="InterPro" id="IPR011759">
    <property type="entry name" value="Cyt_c_oxidase_su2_TM_dom"/>
</dbReference>
<keyword evidence="12 17" id="KW-1133">Transmembrane helix</keyword>
<evidence type="ECO:0000256" key="11">
    <source>
        <dbReference type="ARBA" id="ARBA00022982"/>
    </source>
</evidence>
<keyword evidence="5 16" id="KW-0679">Respiratory chain</keyword>
<protein>
    <recommendedName>
        <fullName evidence="3 16">Cytochrome c oxidase subunit 2</fullName>
    </recommendedName>
</protein>
<feature type="transmembrane region" description="Helical" evidence="17">
    <location>
        <begin position="35"/>
        <end position="55"/>
    </location>
</feature>
<evidence type="ECO:0000256" key="3">
    <source>
        <dbReference type="ARBA" id="ARBA00015946"/>
    </source>
</evidence>
<evidence type="ECO:0000256" key="16">
    <source>
        <dbReference type="RuleBase" id="RU000457"/>
    </source>
</evidence>
<dbReference type="GO" id="GO:0005507">
    <property type="term" value="F:copper ion binding"/>
    <property type="evidence" value="ECO:0007669"/>
    <property type="project" value="InterPro"/>
</dbReference>
<evidence type="ECO:0000256" key="8">
    <source>
        <dbReference type="ARBA" id="ARBA00022792"/>
    </source>
</evidence>
<proteinExistence type="inferred from homology"/>
<evidence type="ECO:0000256" key="4">
    <source>
        <dbReference type="ARBA" id="ARBA00022448"/>
    </source>
</evidence>